<feature type="compositionally biased region" description="Basic and acidic residues" evidence="1">
    <location>
        <begin position="58"/>
        <end position="69"/>
    </location>
</feature>
<organism evidence="2 3">
    <name type="scientific">Stylosanthes scabra</name>
    <dbReference type="NCBI Taxonomy" id="79078"/>
    <lineage>
        <taxon>Eukaryota</taxon>
        <taxon>Viridiplantae</taxon>
        <taxon>Streptophyta</taxon>
        <taxon>Embryophyta</taxon>
        <taxon>Tracheophyta</taxon>
        <taxon>Spermatophyta</taxon>
        <taxon>Magnoliopsida</taxon>
        <taxon>eudicotyledons</taxon>
        <taxon>Gunneridae</taxon>
        <taxon>Pentapetalae</taxon>
        <taxon>rosids</taxon>
        <taxon>fabids</taxon>
        <taxon>Fabales</taxon>
        <taxon>Fabaceae</taxon>
        <taxon>Papilionoideae</taxon>
        <taxon>50 kb inversion clade</taxon>
        <taxon>dalbergioids sensu lato</taxon>
        <taxon>Dalbergieae</taxon>
        <taxon>Pterocarpus clade</taxon>
        <taxon>Stylosanthes</taxon>
    </lineage>
</organism>
<feature type="compositionally biased region" description="Basic and acidic residues" evidence="1">
    <location>
        <begin position="310"/>
        <end position="328"/>
    </location>
</feature>
<keyword evidence="3" id="KW-1185">Reference proteome</keyword>
<comment type="caution">
    <text evidence="2">The sequence shown here is derived from an EMBL/GenBank/DDBJ whole genome shotgun (WGS) entry which is preliminary data.</text>
</comment>
<evidence type="ECO:0000256" key="1">
    <source>
        <dbReference type="SAM" id="MobiDB-lite"/>
    </source>
</evidence>
<feature type="compositionally biased region" description="Pro residues" evidence="1">
    <location>
        <begin position="31"/>
        <end position="49"/>
    </location>
</feature>
<feature type="compositionally biased region" description="Basic residues" evidence="1">
    <location>
        <begin position="293"/>
        <end position="309"/>
    </location>
</feature>
<feature type="region of interest" description="Disordered" evidence="1">
    <location>
        <begin position="21"/>
        <end position="69"/>
    </location>
</feature>
<dbReference type="Proteomes" id="UP001341840">
    <property type="component" value="Unassembled WGS sequence"/>
</dbReference>
<evidence type="ECO:0000313" key="3">
    <source>
        <dbReference type="Proteomes" id="UP001341840"/>
    </source>
</evidence>
<sequence>MGEVSKRTEAQITHITDLMTKFANQMLPSTSTPPPPPNPSPLPSQPLPNPKGGINVVKKGDEEKEKKNARTEWLIELIAKANAMVESDDEDWWDELDESDEEDSEDEDEEWEVEEESRVEVEQVKEASGEEAKVVEEYGKLCLATVFEGEKIHKPILPVKCEDPGPCLVTCEVRGINIPDCLCDQGTCASVMPYELYCLLDLGPLRSTKDIFTTADMGIVSIAEIAEDVVVKIGSLTVGNVEKVYYPKKPPAVNKKFAHQVQLSKEDKDERKQSEEAKTRLKRNKGLGSSPPHVKKKKKEPTKKKVKIRKQGEDNSKEEKEEEKEKRKLELECKSVEDLIGKLYAFKKVLHHNDAMNHHLVKDQCKWK</sequence>
<gene>
    <name evidence="2" type="ORF">PIB30_031204</name>
</gene>
<dbReference type="EMBL" id="JASCZI010060548">
    <property type="protein sequence ID" value="MED6133763.1"/>
    <property type="molecule type" value="Genomic_DNA"/>
</dbReference>
<dbReference type="Gene3D" id="2.40.70.10">
    <property type="entry name" value="Acid Proteases"/>
    <property type="match status" value="1"/>
</dbReference>
<accession>A0ABU6SDB9</accession>
<name>A0ABU6SDB9_9FABA</name>
<dbReference type="InterPro" id="IPR021109">
    <property type="entry name" value="Peptidase_aspartic_dom_sf"/>
</dbReference>
<protein>
    <submittedName>
        <fullName evidence="2">Uncharacterized protein</fullName>
    </submittedName>
</protein>
<feature type="compositionally biased region" description="Acidic residues" evidence="1">
    <location>
        <begin position="86"/>
        <end position="115"/>
    </location>
</feature>
<proteinExistence type="predicted"/>
<feature type="region of interest" description="Disordered" evidence="1">
    <location>
        <begin position="86"/>
        <end position="118"/>
    </location>
</feature>
<reference evidence="2 3" key="1">
    <citation type="journal article" date="2023" name="Plants (Basel)">
        <title>Bridging the Gap: Combining Genomics and Transcriptomics Approaches to Understand Stylosanthes scabra, an Orphan Legume from the Brazilian Caatinga.</title>
        <authorList>
            <person name="Ferreira-Neto J.R.C."/>
            <person name="da Silva M.D."/>
            <person name="Binneck E."/>
            <person name="de Melo N.F."/>
            <person name="da Silva R.H."/>
            <person name="de Melo A.L.T.M."/>
            <person name="Pandolfi V."/>
            <person name="Bustamante F.O."/>
            <person name="Brasileiro-Vidal A.C."/>
            <person name="Benko-Iseppon A.M."/>
        </authorList>
    </citation>
    <scope>NUCLEOTIDE SEQUENCE [LARGE SCALE GENOMIC DNA]</scope>
    <source>
        <tissue evidence="2">Leaves</tissue>
    </source>
</reference>
<evidence type="ECO:0000313" key="2">
    <source>
        <dbReference type="EMBL" id="MED6133763.1"/>
    </source>
</evidence>
<feature type="compositionally biased region" description="Basic and acidic residues" evidence="1">
    <location>
        <begin position="264"/>
        <end position="279"/>
    </location>
</feature>
<feature type="region of interest" description="Disordered" evidence="1">
    <location>
        <begin position="256"/>
        <end position="328"/>
    </location>
</feature>